<comment type="caution">
    <text evidence="1">The sequence shown here is derived from an EMBL/GenBank/DDBJ whole genome shotgun (WGS) entry which is preliminary data.</text>
</comment>
<reference evidence="1 2" key="1">
    <citation type="submission" date="2021-06" db="EMBL/GenBank/DDBJ databases">
        <title>Caerostris darwini draft genome.</title>
        <authorList>
            <person name="Kono N."/>
            <person name="Arakawa K."/>
        </authorList>
    </citation>
    <scope>NUCLEOTIDE SEQUENCE [LARGE SCALE GENOMIC DNA]</scope>
</reference>
<evidence type="ECO:0000313" key="1">
    <source>
        <dbReference type="EMBL" id="GIY47506.1"/>
    </source>
</evidence>
<gene>
    <name evidence="1" type="ORF">CDAR_511561</name>
</gene>
<proteinExistence type="predicted"/>
<name>A0AAV4TQU8_9ARAC</name>
<dbReference type="AlphaFoldDB" id="A0AAV4TQU8"/>
<protein>
    <submittedName>
        <fullName evidence="1">Uncharacterized protein</fullName>
    </submittedName>
</protein>
<organism evidence="1 2">
    <name type="scientific">Caerostris darwini</name>
    <dbReference type="NCBI Taxonomy" id="1538125"/>
    <lineage>
        <taxon>Eukaryota</taxon>
        <taxon>Metazoa</taxon>
        <taxon>Ecdysozoa</taxon>
        <taxon>Arthropoda</taxon>
        <taxon>Chelicerata</taxon>
        <taxon>Arachnida</taxon>
        <taxon>Araneae</taxon>
        <taxon>Araneomorphae</taxon>
        <taxon>Entelegynae</taxon>
        <taxon>Araneoidea</taxon>
        <taxon>Araneidae</taxon>
        <taxon>Caerostris</taxon>
    </lineage>
</organism>
<dbReference type="EMBL" id="BPLQ01009949">
    <property type="protein sequence ID" value="GIY47506.1"/>
    <property type="molecule type" value="Genomic_DNA"/>
</dbReference>
<evidence type="ECO:0000313" key="2">
    <source>
        <dbReference type="Proteomes" id="UP001054837"/>
    </source>
</evidence>
<dbReference type="Proteomes" id="UP001054837">
    <property type="component" value="Unassembled WGS sequence"/>
</dbReference>
<sequence>MESETALVPPHPDQSARYREEVLIFFTEKIEQTASIHIYLEEPASRSSKRRNPLTEMLDSRTRNDLLTVQLLSPVINVMLLSPTRDAISCYEAVDHF</sequence>
<keyword evidence="2" id="KW-1185">Reference proteome</keyword>
<accession>A0AAV4TQU8</accession>